<dbReference type="AlphaFoldDB" id="A0A0B7B6P9"/>
<dbReference type="EMBL" id="HACG01041847">
    <property type="protein sequence ID" value="CEK88712.1"/>
    <property type="molecule type" value="Transcribed_RNA"/>
</dbReference>
<evidence type="ECO:0000313" key="2">
    <source>
        <dbReference type="EMBL" id="CEK88713.1"/>
    </source>
</evidence>
<name>A0A0B7B6P9_9EUPU</name>
<reference evidence="2" key="1">
    <citation type="submission" date="2014-12" db="EMBL/GenBank/DDBJ databases">
        <title>Insight into the proteome of Arion vulgaris.</title>
        <authorList>
            <person name="Aradska J."/>
            <person name="Bulat T."/>
            <person name="Smidak R."/>
            <person name="Sarate P."/>
            <person name="Gangsoo J."/>
            <person name="Sialana F."/>
            <person name="Bilban M."/>
            <person name="Lubec G."/>
        </authorList>
    </citation>
    <scope>NUCLEOTIDE SEQUENCE</scope>
    <source>
        <tissue evidence="2">Skin</tissue>
    </source>
</reference>
<protein>
    <submittedName>
        <fullName evidence="2">Uncharacterized protein</fullName>
    </submittedName>
</protein>
<dbReference type="EMBL" id="HACG01041848">
    <property type="protein sequence ID" value="CEK88713.1"/>
    <property type="molecule type" value="Transcribed_RNA"/>
</dbReference>
<organism evidence="2">
    <name type="scientific">Arion vulgaris</name>
    <dbReference type="NCBI Taxonomy" id="1028688"/>
    <lineage>
        <taxon>Eukaryota</taxon>
        <taxon>Metazoa</taxon>
        <taxon>Spiralia</taxon>
        <taxon>Lophotrochozoa</taxon>
        <taxon>Mollusca</taxon>
        <taxon>Gastropoda</taxon>
        <taxon>Heterobranchia</taxon>
        <taxon>Euthyneura</taxon>
        <taxon>Panpulmonata</taxon>
        <taxon>Eupulmonata</taxon>
        <taxon>Stylommatophora</taxon>
        <taxon>Helicina</taxon>
        <taxon>Arionoidea</taxon>
        <taxon>Arionidae</taxon>
        <taxon>Arion</taxon>
    </lineage>
</organism>
<gene>
    <name evidence="2" type="primary">ORF166629</name>
    <name evidence="1" type="synonym">ORF166628</name>
</gene>
<sequence>MTSSLSADMSYYLPKVLHTQHKLCSSSNNPKNLMKKLHMKLGSDSNPQPSERQANILTIDTPIFYIQQQS</sequence>
<evidence type="ECO:0000313" key="1">
    <source>
        <dbReference type="EMBL" id="CEK88712.1"/>
    </source>
</evidence>
<accession>A0A0B7B6P9</accession>
<proteinExistence type="predicted"/>